<organism evidence="1 2">
    <name type="scientific">Ohtaekwangia kribbensis</name>
    <dbReference type="NCBI Taxonomy" id="688913"/>
    <lineage>
        <taxon>Bacteria</taxon>
        <taxon>Pseudomonadati</taxon>
        <taxon>Bacteroidota</taxon>
        <taxon>Cytophagia</taxon>
        <taxon>Cytophagales</taxon>
        <taxon>Fulvivirgaceae</taxon>
        <taxon>Ohtaekwangia</taxon>
    </lineage>
</organism>
<dbReference type="RefSeq" id="WP_377580518.1">
    <property type="nucleotide sequence ID" value="NZ_JBHTKA010000007.1"/>
</dbReference>
<reference evidence="2" key="1">
    <citation type="journal article" date="2019" name="Int. J. Syst. Evol. Microbiol.">
        <title>The Global Catalogue of Microorganisms (GCM) 10K type strain sequencing project: providing services to taxonomists for standard genome sequencing and annotation.</title>
        <authorList>
            <consortium name="The Broad Institute Genomics Platform"/>
            <consortium name="The Broad Institute Genome Sequencing Center for Infectious Disease"/>
            <person name="Wu L."/>
            <person name="Ma J."/>
        </authorList>
    </citation>
    <scope>NUCLEOTIDE SEQUENCE [LARGE SCALE GENOMIC DNA]</scope>
    <source>
        <strain evidence="2">CCUG 58938</strain>
    </source>
</reference>
<gene>
    <name evidence="1" type="ORF">ACFQ21_17200</name>
</gene>
<protein>
    <recommendedName>
        <fullName evidence="3">START domain-containing protein</fullName>
    </recommendedName>
</protein>
<name>A0ABW3K7U3_9BACT</name>
<sequence>MKKLKPSHKLLICTGVVVFLLFIHHFVFRPIFLDWGAPPALQSMRFPGDTLTNGSGHTRAVLIHATPEEIWPWITQLGQDRGGFYSYQWLENVFRSDMRNVYVIKSEYQFPRQAGDTVWLANKNKYSGRGYQVLAAVTAFKSFVMVGGDDYRRIQNGDKAWGSWAFYVYPEDANNTWLIVRSTQGSTHVANRLLRYFFYEVPHFIMERKMLVTLKKTVEKNQTVLRKNEVASDQ</sequence>
<evidence type="ECO:0000313" key="2">
    <source>
        <dbReference type="Proteomes" id="UP001597112"/>
    </source>
</evidence>
<proteinExistence type="predicted"/>
<accession>A0ABW3K7U3</accession>
<keyword evidence="2" id="KW-1185">Reference proteome</keyword>
<evidence type="ECO:0008006" key="3">
    <source>
        <dbReference type="Google" id="ProtNLM"/>
    </source>
</evidence>
<dbReference type="EMBL" id="JBHTKA010000007">
    <property type="protein sequence ID" value="MFD1001067.1"/>
    <property type="molecule type" value="Genomic_DNA"/>
</dbReference>
<dbReference type="Proteomes" id="UP001597112">
    <property type="component" value="Unassembled WGS sequence"/>
</dbReference>
<evidence type="ECO:0000313" key="1">
    <source>
        <dbReference type="EMBL" id="MFD1001067.1"/>
    </source>
</evidence>
<comment type="caution">
    <text evidence="1">The sequence shown here is derived from an EMBL/GenBank/DDBJ whole genome shotgun (WGS) entry which is preliminary data.</text>
</comment>